<keyword evidence="2" id="KW-1185">Reference proteome</keyword>
<sequence>MERWAATTGFRFSSDKTKYLIFSKSRRTSDNIVLSLNSTRIQKVDSIVFLGMTLDSKLKWDLHITKLISSCQKRLNLIKVLANTFWGSDFLSLMRVYRAILRSKIDYGSICYTTASKNSLKKLDVLQHKAIRLAYGLLRTSPVESIHVLANEPPLHLRREYLALRYAAKISSLPDNPAHHITVKCSSRGLYSNYRDCPISERIIRTDFNLNNLQHTYSYSLYSPPWTMRLPDINTSLNCYTKRETNRIVIQNKYRESQWNNSTTKLREAISSVTEHLRLPRRRRDQVIISRLLIGHTLVTHKYLFSNEEAPTCQTCQLPDCRLTVKHILLECTATQDARNHACMPESIKEALTTYYERTLQFLKESNTYNLI</sequence>
<reference evidence="1" key="1">
    <citation type="submission" date="2022-03" db="EMBL/GenBank/DDBJ databases">
        <authorList>
            <person name="Sayadi A."/>
        </authorList>
    </citation>
    <scope>NUCLEOTIDE SEQUENCE</scope>
</reference>
<gene>
    <name evidence="1" type="ORF">ACAOBT_LOCUS31140</name>
</gene>
<dbReference type="EMBL" id="CAKOFQ010007921">
    <property type="protein sequence ID" value="CAH2009813.1"/>
    <property type="molecule type" value="Genomic_DNA"/>
</dbReference>
<dbReference type="OrthoDB" id="6776168at2759"/>
<accession>A0A9P0MCG4</accession>
<dbReference type="Proteomes" id="UP001152888">
    <property type="component" value="Unassembled WGS sequence"/>
</dbReference>
<dbReference type="AlphaFoldDB" id="A0A9P0MCG4"/>
<protein>
    <submittedName>
        <fullName evidence="1">Uncharacterized protein</fullName>
    </submittedName>
</protein>
<organism evidence="1 2">
    <name type="scientific">Acanthoscelides obtectus</name>
    <name type="common">Bean weevil</name>
    <name type="synonym">Bruchus obtectus</name>
    <dbReference type="NCBI Taxonomy" id="200917"/>
    <lineage>
        <taxon>Eukaryota</taxon>
        <taxon>Metazoa</taxon>
        <taxon>Ecdysozoa</taxon>
        <taxon>Arthropoda</taxon>
        <taxon>Hexapoda</taxon>
        <taxon>Insecta</taxon>
        <taxon>Pterygota</taxon>
        <taxon>Neoptera</taxon>
        <taxon>Endopterygota</taxon>
        <taxon>Coleoptera</taxon>
        <taxon>Polyphaga</taxon>
        <taxon>Cucujiformia</taxon>
        <taxon>Chrysomeloidea</taxon>
        <taxon>Chrysomelidae</taxon>
        <taxon>Bruchinae</taxon>
        <taxon>Bruchini</taxon>
        <taxon>Acanthoscelides</taxon>
    </lineage>
</organism>
<evidence type="ECO:0000313" key="2">
    <source>
        <dbReference type="Proteomes" id="UP001152888"/>
    </source>
</evidence>
<proteinExistence type="predicted"/>
<evidence type="ECO:0000313" key="1">
    <source>
        <dbReference type="EMBL" id="CAH2009813.1"/>
    </source>
</evidence>
<comment type="caution">
    <text evidence="1">The sequence shown here is derived from an EMBL/GenBank/DDBJ whole genome shotgun (WGS) entry which is preliminary data.</text>
</comment>
<dbReference type="PANTHER" id="PTHR33332">
    <property type="entry name" value="REVERSE TRANSCRIPTASE DOMAIN-CONTAINING PROTEIN"/>
    <property type="match status" value="1"/>
</dbReference>
<name>A0A9P0MCG4_ACAOB</name>